<evidence type="ECO:0000313" key="2">
    <source>
        <dbReference type="EMBL" id="CAB4123537.1"/>
    </source>
</evidence>
<accession>A0A6J5KRN4</accession>
<organism evidence="2">
    <name type="scientific">uncultured Caudovirales phage</name>
    <dbReference type="NCBI Taxonomy" id="2100421"/>
    <lineage>
        <taxon>Viruses</taxon>
        <taxon>Duplodnaviria</taxon>
        <taxon>Heunggongvirae</taxon>
        <taxon>Uroviricota</taxon>
        <taxon>Caudoviricetes</taxon>
        <taxon>Peduoviridae</taxon>
        <taxon>Maltschvirus</taxon>
        <taxon>Maltschvirus maltsch</taxon>
    </lineage>
</organism>
<protein>
    <submittedName>
        <fullName evidence="2">Uncharacterized protein</fullName>
    </submittedName>
</protein>
<sequence length="110" mass="11937">MITLEPNAKQLMLEALAVACAEVGLYVGTDEPQNESYARAPVRLADWAVNDKGMAHAALEFLFSGPIGQITGYFVVNGSGKTLFCENFAKPYDFSEFGGRFRVIPAITIS</sequence>
<dbReference type="EMBL" id="LR796173">
    <property type="protein sequence ID" value="CAB4123537.1"/>
    <property type="molecule type" value="Genomic_DNA"/>
</dbReference>
<dbReference type="EMBL" id="LR796160">
    <property type="protein sequence ID" value="CAB4122796.1"/>
    <property type="molecule type" value="Genomic_DNA"/>
</dbReference>
<proteinExistence type="predicted"/>
<reference evidence="2" key="1">
    <citation type="submission" date="2020-04" db="EMBL/GenBank/DDBJ databases">
        <authorList>
            <person name="Chiriac C."/>
            <person name="Salcher M."/>
            <person name="Ghai R."/>
            <person name="Kavagutti S V."/>
        </authorList>
    </citation>
    <scope>NUCLEOTIDE SEQUENCE</scope>
</reference>
<gene>
    <name evidence="1" type="ORF">UFOVP32_70</name>
    <name evidence="2" type="ORF">UFOVP50_6</name>
</gene>
<name>A0A6J5KRN4_9CAUD</name>
<evidence type="ECO:0000313" key="1">
    <source>
        <dbReference type="EMBL" id="CAB4122796.1"/>
    </source>
</evidence>